<dbReference type="FunFam" id="2.70.50.30:FF:000001">
    <property type="entry name" value="Rho GDP-dissociation inhibitor 1"/>
    <property type="match status" value="1"/>
</dbReference>
<comment type="function">
    <text evidence="4">Regulates the GDP/GTP exchange reaction of the Rho proteins by inhibiting the dissociation of GDP from them, and the subsequent binding of GTP to them.</text>
</comment>
<feature type="region of interest" description="Disordered" evidence="6">
    <location>
        <begin position="1"/>
        <end position="24"/>
    </location>
</feature>
<dbReference type="PANTHER" id="PTHR10980:SF3">
    <property type="entry name" value="LD16419P"/>
    <property type="match status" value="1"/>
</dbReference>
<dbReference type="PANTHER" id="PTHR10980">
    <property type="entry name" value="RHO GDP-DISSOCIATION INHIBITOR"/>
    <property type="match status" value="1"/>
</dbReference>
<evidence type="ECO:0000256" key="6">
    <source>
        <dbReference type="SAM" id="MobiDB-lite"/>
    </source>
</evidence>
<evidence type="ECO:0000313" key="7">
    <source>
        <dbReference type="EMBL" id="KAK7748511.1"/>
    </source>
</evidence>
<feature type="region of interest" description="Disordered" evidence="6">
    <location>
        <begin position="193"/>
        <end position="212"/>
    </location>
</feature>
<dbReference type="EMBL" id="JAKJXP020000080">
    <property type="protein sequence ID" value="KAK7748511.1"/>
    <property type="molecule type" value="Genomic_DNA"/>
</dbReference>
<comment type="similarity">
    <text evidence="2">Belongs to the Rho GDI family.</text>
</comment>
<dbReference type="GO" id="GO:0005829">
    <property type="term" value="C:cytosol"/>
    <property type="evidence" value="ECO:0007669"/>
    <property type="project" value="TreeGrafter"/>
</dbReference>
<feature type="compositionally biased region" description="Polar residues" evidence="6">
    <location>
        <begin position="122"/>
        <end position="133"/>
    </location>
</feature>
<dbReference type="Gene3D" id="2.70.50.30">
    <property type="entry name" value="Coagulation Factor XIII, subunit A, domain 1"/>
    <property type="match status" value="1"/>
</dbReference>
<keyword evidence="3" id="KW-0963">Cytoplasm</keyword>
<evidence type="ECO:0000256" key="1">
    <source>
        <dbReference type="ARBA" id="ARBA00004496"/>
    </source>
</evidence>
<evidence type="ECO:0000313" key="8">
    <source>
        <dbReference type="Proteomes" id="UP001320420"/>
    </source>
</evidence>
<gene>
    <name evidence="7" type="primary">RDI1</name>
    <name evidence="7" type="ORF">SLS62_008551</name>
</gene>
<comment type="subcellular location">
    <subcellularLocation>
        <location evidence="1">Cytoplasm</location>
    </subcellularLocation>
</comment>
<comment type="caution">
    <text evidence="7">The sequence shown here is derived from an EMBL/GenBank/DDBJ whole genome shotgun (WGS) entry which is preliminary data.</text>
</comment>
<dbReference type="GO" id="GO:0016020">
    <property type="term" value="C:membrane"/>
    <property type="evidence" value="ECO:0007669"/>
    <property type="project" value="TreeGrafter"/>
</dbReference>
<dbReference type="InterPro" id="IPR024792">
    <property type="entry name" value="RhoGDI_dom_sf"/>
</dbReference>
<evidence type="ECO:0000256" key="4">
    <source>
        <dbReference type="ARBA" id="ARBA00054143"/>
    </source>
</evidence>
<keyword evidence="8" id="KW-1185">Reference proteome</keyword>
<dbReference type="InterPro" id="IPR000406">
    <property type="entry name" value="Rho_GDI"/>
</dbReference>
<evidence type="ECO:0000256" key="2">
    <source>
        <dbReference type="ARBA" id="ARBA00009758"/>
    </source>
</evidence>
<feature type="region of interest" description="Disordered" evidence="6">
    <location>
        <begin position="90"/>
        <end position="133"/>
    </location>
</feature>
<dbReference type="InterPro" id="IPR014756">
    <property type="entry name" value="Ig_E-set"/>
</dbReference>
<dbReference type="AlphaFoldDB" id="A0AAN9UIC5"/>
<evidence type="ECO:0000256" key="3">
    <source>
        <dbReference type="ARBA" id="ARBA00022490"/>
    </source>
</evidence>
<proteinExistence type="inferred from homology"/>
<dbReference type="SUPFAM" id="SSF81296">
    <property type="entry name" value="E set domains"/>
    <property type="match status" value="1"/>
</dbReference>
<accession>A0AAN9UIC5</accession>
<dbReference type="Proteomes" id="UP001320420">
    <property type="component" value="Unassembled WGS sequence"/>
</dbReference>
<dbReference type="Pfam" id="PF02115">
    <property type="entry name" value="Rho_GDI"/>
    <property type="match status" value="1"/>
</dbReference>
<evidence type="ECO:0000256" key="5">
    <source>
        <dbReference type="ARBA" id="ARBA00071407"/>
    </source>
</evidence>
<feature type="region of interest" description="Disordered" evidence="6">
    <location>
        <begin position="155"/>
        <end position="179"/>
    </location>
</feature>
<reference evidence="7 8" key="1">
    <citation type="submission" date="2024-02" db="EMBL/GenBank/DDBJ databases">
        <title>De novo assembly and annotation of 12 fungi associated with fruit tree decline syndrome in Ontario, Canada.</title>
        <authorList>
            <person name="Sulman M."/>
            <person name="Ellouze W."/>
            <person name="Ilyukhin E."/>
        </authorList>
    </citation>
    <scope>NUCLEOTIDE SEQUENCE [LARGE SCALE GENOMIC DNA]</scope>
    <source>
        <strain evidence="7 8">M11/M66-122</strain>
    </source>
</reference>
<protein>
    <recommendedName>
        <fullName evidence="5">Rho GDP-dissociation inhibitor</fullName>
    </recommendedName>
</protein>
<name>A0AAN9UIC5_9PEZI</name>
<organism evidence="7 8">
    <name type="scientific">Diatrype stigma</name>
    <dbReference type="NCBI Taxonomy" id="117547"/>
    <lineage>
        <taxon>Eukaryota</taxon>
        <taxon>Fungi</taxon>
        <taxon>Dikarya</taxon>
        <taxon>Ascomycota</taxon>
        <taxon>Pezizomycotina</taxon>
        <taxon>Sordariomycetes</taxon>
        <taxon>Xylariomycetidae</taxon>
        <taxon>Xylariales</taxon>
        <taxon>Diatrypaceae</taxon>
        <taxon>Diatrype</taxon>
    </lineage>
</organism>
<dbReference type="PRINTS" id="PR00492">
    <property type="entry name" value="RHOGDI"/>
</dbReference>
<feature type="compositionally biased region" description="Polar residues" evidence="6">
    <location>
        <begin position="10"/>
        <end position="21"/>
    </location>
</feature>
<sequence length="525" mass="57682">MAKMDLHHSNIGSAEHQSAQVNRGKLQKKAVRKIQSTSYLFGTAFPAPPGYQPPVPPLFPEVLSDEPEIPPVRTTAQNRLNLRRFKSHYSMRQQSKDAAESYSQGPAPGSYSQVKIPRGSSKAHSPTSYTTMTSSLDSHKDLVWPSMDQAFLSKGEVSPSKDQGYDHAQEQSTNEISIDKGKGKALFQAAEQTIDASSDKGKGRASTQVAERPLTQDSTLVASTRPSHLSSMTAVESQHDAPRFGTITTISGPSGPLPVPPRAPREGPIKRLMKMFQRNHLNDDDPDADSDADSHLDPVTGLDPFMTCRGLPGIHYFEEVEVTSEPADPGPASDPRAEPDVISHFAVSKHYMPNTDSSDANDESLQRYKQSLGLGGGKDLSDPNDPRVCIIHALTMESPGRDPVTIDLSQPGSEVTLKDKPFKIKEGSKFTMVVTFKVQHEILSGLQYVQVVKRKGLKVGKDSEMLGSYAPNTDKQPLYVKRFQEEDAPAGMLARGHYNAVSSFVDDDKKTHLQFEWSFDISKDW</sequence>
<dbReference type="GO" id="GO:0007266">
    <property type="term" value="P:Rho protein signal transduction"/>
    <property type="evidence" value="ECO:0007669"/>
    <property type="project" value="InterPro"/>
</dbReference>
<dbReference type="GO" id="GO:0005094">
    <property type="term" value="F:Rho GDP-dissociation inhibitor activity"/>
    <property type="evidence" value="ECO:0007669"/>
    <property type="project" value="InterPro"/>
</dbReference>